<evidence type="ECO:0000313" key="2">
    <source>
        <dbReference type="Proteomes" id="UP001170713"/>
    </source>
</evidence>
<protein>
    <submittedName>
        <fullName evidence="1">Uncharacterized protein</fullName>
    </submittedName>
</protein>
<dbReference type="AlphaFoldDB" id="A0AAW7Q3D9"/>
<comment type="caution">
    <text evidence="1">The sequence shown here is derived from an EMBL/GenBank/DDBJ whole genome shotgun (WGS) entry which is preliminary data.</text>
</comment>
<reference evidence="1" key="1">
    <citation type="journal article" date="2023" name="Microorganisms">
        <title>Genomic Characterization of Arcobacter butzleri Strains Isolated from Various Sources in Lithuania.</title>
        <authorList>
            <person name="Uljanovas D."/>
            <person name="Golz G."/>
            <person name="Fleischmann S."/>
            <person name="Kudirkiene E."/>
            <person name="Kasetiene N."/>
            <person name="Grineviciene A."/>
            <person name="Tamuleviciene E."/>
            <person name="Aksomaitiene J."/>
            <person name="Alter T."/>
            <person name="Malakauskas M."/>
        </authorList>
    </citation>
    <scope>NUCLEOTIDE SEQUENCE</scope>
    <source>
        <strain evidence="1">W48</strain>
    </source>
</reference>
<dbReference type="EMBL" id="JAQJJC010000005">
    <property type="protein sequence ID" value="MDN5114008.1"/>
    <property type="molecule type" value="Genomic_DNA"/>
</dbReference>
<reference evidence="1" key="2">
    <citation type="submission" date="2023-01" db="EMBL/GenBank/DDBJ databases">
        <authorList>
            <person name="Uljanovas D."/>
        </authorList>
    </citation>
    <scope>NUCLEOTIDE SEQUENCE</scope>
    <source>
        <strain evidence="1">W48</strain>
    </source>
</reference>
<proteinExistence type="predicted"/>
<name>A0AAW7Q3D9_9BACT</name>
<evidence type="ECO:0000313" key="1">
    <source>
        <dbReference type="EMBL" id="MDN5114008.1"/>
    </source>
</evidence>
<dbReference type="RefSeq" id="WP_301342785.1">
    <property type="nucleotide sequence ID" value="NZ_JAQJJC010000005.1"/>
</dbReference>
<accession>A0AAW7Q3D9</accession>
<gene>
    <name evidence="1" type="ORF">PJV88_05050</name>
</gene>
<organism evidence="1 2">
    <name type="scientific">Aliarcobacter butzleri</name>
    <dbReference type="NCBI Taxonomy" id="28197"/>
    <lineage>
        <taxon>Bacteria</taxon>
        <taxon>Pseudomonadati</taxon>
        <taxon>Campylobacterota</taxon>
        <taxon>Epsilonproteobacteria</taxon>
        <taxon>Campylobacterales</taxon>
        <taxon>Arcobacteraceae</taxon>
        <taxon>Aliarcobacter</taxon>
    </lineage>
</organism>
<dbReference type="Proteomes" id="UP001170713">
    <property type="component" value="Unassembled WGS sequence"/>
</dbReference>
<sequence>MNEKFIREALIELGRKDDLGKKELEQKNKCKKFCDFLFKLKNKLVFWRKK</sequence>